<evidence type="ECO:0000256" key="3">
    <source>
        <dbReference type="ARBA" id="ARBA00023125"/>
    </source>
</evidence>
<keyword evidence="3" id="KW-0238">DNA-binding</keyword>
<dbReference type="EMBL" id="RKKU01000023">
    <property type="protein sequence ID" value="ROZ82280.1"/>
    <property type="molecule type" value="Genomic_DNA"/>
</dbReference>
<keyword evidence="5" id="KW-0378">Hydrolase</keyword>
<keyword evidence="2" id="KW-0680">Restriction system</keyword>
<evidence type="ECO:0000313" key="5">
    <source>
        <dbReference type="EMBL" id="ROZ82280.1"/>
    </source>
</evidence>
<accession>A0ABX9XEU4</accession>
<evidence type="ECO:0000259" key="4">
    <source>
        <dbReference type="Pfam" id="PF01420"/>
    </source>
</evidence>
<gene>
    <name evidence="5" type="ORF">EF096_15315</name>
</gene>
<evidence type="ECO:0000313" key="6">
    <source>
        <dbReference type="Proteomes" id="UP000275199"/>
    </source>
</evidence>
<protein>
    <submittedName>
        <fullName evidence="5">Restriction endonuclease subunit S</fullName>
    </submittedName>
</protein>
<dbReference type="PANTHER" id="PTHR30408">
    <property type="entry name" value="TYPE-1 RESTRICTION ENZYME ECOKI SPECIFICITY PROTEIN"/>
    <property type="match status" value="1"/>
</dbReference>
<keyword evidence="5" id="KW-0255">Endonuclease</keyword>
<dbReference type="Gene3D" id="3.90.220.20">
    <property type="entry name" value="DNA methylase specificity domains"/>
    <property type="match status" value="2"/>
</dbReference>
<dbReference type="GO" id="GO:0004519">
    <property type="term" value="F:endonuclease activity"/>
    <property type="evidence" value="ECO:0007669"/>
    <property type="project" value="UniProtKB-KW"/>
</dbReference>
<proteinExistence type="inferred from homology"/>
<feature type="domain" description="Type I restriction modification DNA specificity" evidence="4">
    <location>
        <begin position="99"/>
        <end position="187"/>
    </location>
</feature>
<reference evidence="5 6" key="1">
    <citation type="submission" date="2018-11" db="EMBL/GenBank/DDBJ databases">
        <authorList>
            <person name="Jang G.I."/>
            <person name="Hwang C.Y."/>
        </authorList>
    </citation>
    <scope>NUCLEOTIDE SEQUENCE [LARGE SCALE GENOMIC DNA]</scope>
    <source>
        <strain evidence="5 6">SSM26</strain>
    </source>
</reference>
<evidence type="ECO:0000256" key="2">
    <source>
        <dbReference type="ARBA" id="ARBA00022747"/>
    </source>
</evidence>
<dbReference type="Pfam" id="PF01420">
    <property type="entry name" value="Methylase_S"/>
    <property type="match status" value="1"/>
</dbReference>
<dbReference type="InterPro" id="IPR052021">
    <property type="entry name" value="Type-I_RS_S_subunit"/>
</dbReference>
<dbReference type="SUPFAM" id="SSF116734">
    <property type="entry name" value="DNA methylase specificity domain"/>
    <property type="match status" value="2"/>
</dbReference>
<keyword evidence="6" id="KW-1185">Reference proteome</keyword>
<dbReference type="CDD" id="cd17260">
    <property type="entry name" value="RMtype1_S_EcoEI-TRD1-CR1_like"/>
    <property type="match status" value="1"/>
</dbReference>
<dbReference type="Proteomes" id="UP000275199">
    <property type="component" value="Unassembled WGS sequence"/>
</dbReference>
<organism evidence="5 6">
    <name type="scientific">Pseudomonas neustonica</name>
    <dbReference type="NCBI Taxonomy" id="2487346"/>
    <lineage>
        <taxon>Bacteria</taxon>
        <taxon>Pseudomonadati</taxon>
        <taxon>Pseudomonadota</taxon>
        <taxon>Gammaproteobacteria</taxon>
        <taxon>Pseudomonadales</taxon>
        <taxon>Pseudomonadaceae</taxon>
        <taxon>Pseudomonas</taxon>
    </lineage>
</organism>
<comment type="similarity">
    <text evidence="1">Belongs to the type-I restriction system S methylase family.</text>
</comment>
<dbReference type="InterPro" id="IPR000055">
    <property type="entry name" value="Restrct_endonuc_typeI_TRD"/>
</dbReference>
<dbReference type="InterPro" id="IPR044946">
    <property type="entry name" value="Restrct_endonuc_typeI_TRD_sf"/>
</dbReference>
<evidence type="ECO:0000256" key="1">
    <source>
        <dbReference type="ARBA" id="ARBA00010923"/>
    </source>
</evidence>
<dbReference type="CDD" id="cd17517">
    <property type="entry name" value="RMtype1_S_EcoKI_StySPI-TRD2-CR2_like"/>
    <property type="match status" value="1"/>
</dbReference>
<dbReference type="PANTHER" id="PTHR30408:SF13">
    <property type="entry name" value="TYPE I RESTRICTION ENZYME HINDI SPECIFICITY SUBUNIT"/>
    <property type="match status" value="1"/>
</dbReference>
<name>A0ABX9XEU4_9PSED</name>
<comment type="caution">
    <text evidence="5">The sequence shown here is derived from an EMBL/GenBank/DDBJ whole genome shotgun (WGS) entry which is preliminary data.</text>
</comment>
<keyword evidence="5" id="KW-0540">Nuclease</keyword>
<sequence length="467" mass="51927">MGSECYKLVELSTLLKEPPRNGLYKSKEFQGSGHRWIKMSSIFGSDFFLSHETELLRVTESELRRFSCEPGDLLFGRTSLVLDGVGKCLLVGDVTDSPVFESNLFRLRFNSEKAYSLFYFYFFKSSYGRELIQKIAKQTAAASITASDLVAQPVPYPSFLTQKKIGDLLFSFEKKIELNRQMNTTLEAMAQALFKSWFVDFDPVIDNALAAGNEIPPELAAHAARRAQAAQQTSSEQTHTLPAAIRQQFPDCFVFTDTMGWVPEGWEPLDLSSAIQINPKVTLRKGHVAKYADMKALPTSGYGIDQFEWKAYAGGAKFLNNDVLLARITPCLENGKTGLVDFLEGNEPGFGSTEFIVMRGKGAISSPYVACLARDANFRLHCVTSMVGSSGRQRVQNACFDSYFVSVPQDETVLKLFDAQCSPTFKKMTALNHETARLASVRDTLLPKLLSGQLRIPEAEQLVAEVI</sequence>